<keyword evidence="2" id="KW-1133">Transmembrane helix</keyword>
<evidence type="ECO:0000256" key="2">
    <source>
        <dbReference type="SAM" id="Phobius"/>
    </source>
</evidence>
<protein>
    <recommendedName>
        <fullName evidence="5">Tetratricopeptide repeat protein</fullName>
    </recommendedName>
</protein>
<gene>
    <name evidence="3" type="ORF">GRI58_01275</name>
</gene>
<evidence type="ECO:0000313" key="4">
    <source>
        <dbReference type="Proteomes" id="UP000439780"/>
    </source>
</evidence>
<dbReference type="OrthoDB" id="7209629at2"/>
<dbReference type="EMBL" id="WTYA01000001">
    <property type="protein sequence ID" value="MXP27452.1"/>
    <property type="molecule type" value="Genomic_DNA"/>
</dbReference>
<dbReference type="AlphaFoldDB" id="A0A845AAM1"/>
<dbReference type="Proteomes" id="UP000439780">
    <property type="component" value="Unassembled WGS sequence"/>
</dbReference>
<dbReference type="RefSeq" id="WP_160751739.1">
    <property type="nucleotide sequence ID" value="NZ_WTYA01000001.1"/>
</dbReference>
<sequence>MPQSAERLANFDELLLSEVEHVLDDPVFERSPTQSKLLKFLCDETIIGRGKPSQFSVAVDGLGRPEDYDLNSDSYPRVQISRLRRSLANVYSRIDPLNELCVFIRKGEYRLYLAPRTTAYPDERARRSDFRTPEQDAHGNDGNSTGAAWSGAASRQDHARNGAPPELIGLSSGAAPPSNAIDAPPPASAQSSPLRTGILMAIALLLAAILAIVLGRNMLVGDRSGGMQKVPLVHFAIRASAAASPSSAMGDLENLVRQTVTNRISASFIAGIAPPDLQAQDAQFNLGLNLQGTAQSPQTLDLVLTDDRNTTLYRASIPYDGRSANFLDGLGSALDDLLTPYGIIAQHELDMMSGKPQTDYGCFVTIEVLRSRGMPASGQIDECIKRFPNSEFKPYWLSRKSYELYQEGIAKGIPLNKNAPAQALYHEAFALAPNNAFANTLAAKISIADGDCTNAAIFSRRALKSGEGFPTLRILIRADMTSCPMPAAQRATFITQLRNVALRSNQLNGQLAILMNLAALGTGDRELIRLIQSETAHVPVEGPASPLLKAIGNSAYFNSHQAEIRKAIDTLIWNPNSRDKIMKGLATIEKRRPA</sequence>
<evidence type="ECO:0000313" key="3">
    <source>
        <dbReference type="EMBL" id="MXP27452.1"/>
    </source>
</evidence>
<feature type="compositionally biased region" description="Basic and acidic residues" evidence="1">
    <location>
        <begin position="123"/>
        <end position="139"/>
    </location>
</feature>
<keyword evidence="2" id="KW-0812">Transmembrane</keyword>
<feature type="transmembrane region" description="Helical" evidence="2">
    <location>
        <begin position="198"/>
        <end position="219"/>
    </location>
</feature>
<proteinExistence type="predicted"/>
<comment type="caution">
    <text evidence="3">The sequence shown here is derived from an EMBL/GenBank/DDBJ whole genome shotgun (WGS) entry which is preliminary data.</text>
</comment>
<evidence type="ECO:0008006" key="5">
    <source>
        <dbReference type="Google" id="ProtNLM"/>
    </source>
</evidence>
<name>A0A845AAM1_9SPHN</name>
<feature type="region of interest" description="Disordered" evidence="1">
    <location>
        <begin position="123"/>
        <end position="189"/>
    </location>
</feature>
<evidence type="ECO:0000256" key="1">
    <source>
        <dbReference type="SAM" id="MobiDB-lite"/>
    </source>
</evidence>
<reference evidence="3 4" key="1">
    <citation type="submission" date="2019-12" db="EMBL/GenBank/DDBJ databases">
        <title>Genomic-based taxomic classification of the family Erythrobacteraceae.</title>
        <authorList>
            <person name="Xu L."/>
        </authorList>
    </citation>
    <scope>NUCLEOTIDE SEQUENCE [LARGE SCALE GENOMIC DNA]</scope>
    <source>
        <strain evidence="3 4">KEMB 9005-328</strain>
    </source>
</reference>
<organism evidence="3 4">
    <name type="scientific">Qipengyuania algicida</name>
    <dbReference type="NCBI Taxonomy" id="1836209"/>
    <lineage>
        <taxon>Bacteria</taxon>
        <taxon>Pseudomonadati</taxon>
        <taxon>Pseudomonadota</taxon>
        <taxon>Alphaproteobacteria</taxon>
        <taxon>Sphingomonadales</taxon>
        <taxon>Erythrobacteraceae</taxon>
        <taxon>Qipengyuania</taxon>
    </lineage>
</organism>
<accession>A0A845AAM1</accession>
<keyword evidence="2" id="KW-0472">Membrane</keyword>
<keyword evidence="4" id="KW-1185">Reference proteome</keyword>